<keyword evidence="2" id="KW-0067">ATP-binding</keyword>
<organism evidence="2 3">
    <name type="scientific">Brevibacillus antibioticus</name>
    <dbReference type="NCBI Taxonomy" id="2570228"/>
    <lineage>
        <taxon>Bacteria</taxon>
        <taxon>Bacillati</taxon>
        <taxon>Bacillota</taxon>
        <taxon>Bacilli</taxon>
        <taxon>Bacillales</taxon>
        <taxon>Paenibacillaceae</taxon>
        <taxon>Brevibacillus</taxon>
    </lineage>
</organism>
<dbReference type="InterPro" id="IPR049945">
    <property type="entry name" value="AAA_22"/>
</dbReference>
<dbReference type="SUPFAM" id="SSF52540">
    <property type="entry name" value="P-loop containing nucleoside triphosphate hydrolases"/>
    <property type="match status" value="1"/>
</dbReference>
<evidence type="ECO:0000313" key="2">
    <source>
        <dbReference type="EMBL" id="TKI59291.1"/>
    </source>
</evidence>
<name>A0A4U2YI47_9BACL</name>
<dbReference type="Gene3D" id="3.40.50.300">
    <property type="entry name" value="P-loop containing nucleotide triphosphate hydrolases"/>
    <property type="match status" value="1"/>
</dbReference>
<reference evidence="2 3" key="1">
    <citation type="submission" date="2019-04" db="EMBL/GenBank/DDBJ databases">
        <title>Whole genome sequencing of Brevibacillus sp. TGS2-1.</title>
        <authorList>
            <person name="Choi A."/>
        </authorList>
    </citation>
    <scope>NUCLEOTIDE SEQUENCE [LARGE SCALE GENOMIC DNA]</scope>
    <source>
        <strain evidence="2 3">TGS2-1</strain>
    </source>
</reference>
<accession>A0A4U2YI47</accession>
<feature type="domain" description="ORC1/DEAH AAA+ ATPase" evidence="1">
    <location>
        <begin position="16"/>
        <end position="148"/>
    </location>
</feature>
<dbReference type="EMBL" id="SZNK01000001">
    <property type="protein sequence ID" value="TKI59291.1"/>
    <property type="molecule type" value="Genomic_DNA"/>
</dbReference>
<evidence type="ECO:0000259" key="1">
    <source>
        <dbReference type="Pfam" id="PF13401"/>
    </source>
</evidence>
<dbReference type="Proteomes" id="UP000307841">
    <property type="component" value="Unassembled WGS sequence"/>
</dbReference>
<comment type="caution">
    <text evidence="2">The sequence shown here is derived from an EMBL/GenBank/DDBJ whole genome shotgun (WGS) entry which is preliminary data.</text>
</comment>
<sequence length="299" mass="34679">MFQAISKWIKYRSPGGIIYGRPRLGKTRAIEYLLRILPNEFGNDLPVFHIRTLHTKLANEGVFFETLLKDVGHGVPFSGKPSIKRDRLAKFLAEKGDTSRHKRIVMFIDEAQCLHELNYGWLMDIYNELDQNRIAMTVILVGQEELLHRRTLFMETKRHQIIGRFMVHEHRFTGIKTKEDLSICLSGFDQLAEFPKGSGWSYTRYFFPEAYAVGNRLQDCSEELFDVFSSLRQQAKIRGTFEIPMQYLITTIEYALLEFGANGRNIGWVTKALWEEAIYASGYIHAELRIPAVEFDESL</sequence>
<dbReference type="InterPro" id="IPR027417">
    <property type="entry name" value="P-loop_NTPase"/>
</dbReference>
<dbReference type="OrthoDB" id="8903747at2"/>
<dbReference type="GO" id="GO:0016887">
    <property type="term" value="F:ATP hydrolysis activity"/>
    <property type="evidence" value="ECO:0007669"/>
    <property type="project" value="InterPro"/>
</dbReference>
<dbReference type="GO" id="GO:0005524">
    <property type="term" value="F:ATP binding"/>
    <property type="evidence" value="ECO:0007669"/>
    <property type="project" value="UniProtKB-KW"/>
</dbReference>
<protein>
    <submittedName>
        <fullName evidence="2">ATP-binding protein</fullName>
    </submittedName>
</protein>
<keyword evidence="2" id="KW-0547">Nucleotide-binding</keyword>
<keyword evidence="3" id="KW-1185">Reference proteome</keyword>
<evidence type="ECO:0000313" key="3">
    <source>
        <dbReference type="Proteomes" id="UP000307841"/>
    </source>
</evidence>
<proteinExistence type="predicted"/>
<gene>
    <name evidence="2" type="ORF">E8L90_08260</name>
</gene>
<dbReference type="Pfam" id="PF13401">
    <property type="entry name" value="AAA_22"/>
    <property type="match status" value="1"/>
</dbReference>
<dbReference type="AlphaFoldDB" id="A0A4U2YI47"/>